<comment type="similarity">
    <text evidence="3">Belongs to the major facilitator superfamily.</text>
</comment>
<dbReference type="EMBL" id="JBHSIV010000018">
    <property type="protein sequence ID" value="MFC5063941.1"/>
    <property type="molecule type" value="Genomic_DNA"/>
</dbReference>
<evidence type="ECO:0000256" key="10">
    <source>
        <dbReference type="ARBA" id="ARBA00044878"/>
    </source>
</evidence>
<evidence type="ECO:0000256" key="22">
    <source>
        <dbReference type="ARBA" id="ARBA00044985"/>
    </source>
</evidence>
<feature type="transmembrane region" description="Helical" evidence="26">
    <location>
        <begin position="340"/>
        <end position="360"/>
    </location>
</feature>
<evidence type="ECO:0000256" key="24">
    <source>
        <dbReference type="ARBA" id="ARBA00045709"/>
    </source>
</evidence>
<comment type="catalytic activity">
    <reaction evidence="17">
        <text>L-lysyl-L-lysine(out) = L-lysyl-L-lysine(in)</text>
        <dbReference type="Rhea" id="RHEA:79403"/>
        <dbReference type="ChEBI" id="CHEBI:229956"/>
    </reaction>
</comment>
<comment type="catalytic activity">
    <reaction evidence="18">
        <text>L-arginyl-glycine(out) = L-arginyl-glycine(in)</text>
        <dbReference type="Rhea" id="RHEA:79391"/>
        <dbReference type="ChEBI" id="CHEBI:229955"/>
    </reaction>
</comment>
<reference evidence="29" key="1">
    <citation type="journal article" date="2019" name="Int. J. Syst. Evol. Microbiol.">
        <title>The Global Catalogue of Microorganisms (GCM) 10K type strain sequencing project: providing services to taxonomists for standard genome sequencing and annotation.</title>
        <authorList>
            <consortium name="The Broad Institute Genomics Platform"/>
            <consortium name="The Broad Institute Genome Sequencing Center for Infectious Disease"/>
            <person name="Wu L."/>
            <person name="Ma J."/>
        </authorList>
    </citation>
    <scope>NUCLEOTIDE SEQUENCE [LARGE SCALE GENOMIC DNA]</scope>
    <source>
        <strain evidence="29">CGMCC 4.7093</strain>
    </source>
</reference>
<dbReference type="SUPFAM" id="SSF103473">
    <property type="entry name" value="MFS general substrate transporter"/>
    <property type="match status" value="1"/>
</dbReference>
<evidence type="ECO:0000256" key="18">
    <source>
        <dbReference type="ARBA" id="ARBA00044903"/>
    </source>
</evidence>
<comment type="catalytic activity">
    <reaction evidence="21">
        <text>L-lysyl-glycine(out) = L-lysyl-glycine(in)</text>
        <dbReference type="Rhea" id="RHEA:79407"/>
        <dbReference type="ChEBI" id="CHEBI:191202"/>
    </reaction>
</comment>
<evidence type="ECO:0000256" key="19">
    <source>
        <dbReference type="ARBA" id="ARBA00044912"/>
    </source>
</evidence>
<feature type="transmembrane region" description="Helical" evidence="26">
    <location>
        <begin position="298"/>
        <end position="319"/>
    </location>
</feature>
<keyword evidence="29" id="KW-1185">Reference proteome</keyword>
<proteinExistence type="inferred from homology"/>
<dbReference type="CDD" id="cd06174">
    <property type="entry name" value="MFS"/>
    <property type="match status" value="1"/>
</dbReference>
<evidence type="ECO:0000256" key="16">
    <source>
        <dbReference type="ARBA" id="ARBA00044899"/>
    </source>
</evidence>
<feature type="transmembrane region" description="Helical" evidence="26">
    <location>
        <begin position="36"/>
        <end position="59"/>
    </location>
</feature>
<comment type="catalytic activity">
    <reaction evidence="16">
        <text>L-arginyl-L-alpha-amino acid(out) = L-arginyl-L-alpha-amino acid(in)</text>
        <dbReference type="Rhea" id="RHEA:79371"/>
        <dbReference type="ChEBI" id="CHEBI:84315"/>
    </reaction>
</comment>
<sequence>MRLLVWGTAIVAYVCAVVGRSALASTGPIAAARFDVSAGTLSLLAVLSLAVYAALQIPAGVLVDRLGPRRLIAGGAVLVAVGQAVLALAPTFALAVGGRVLAGAGDAVMFVSVLRLVPTWFPPRRVPLVNQLSGILGQLGQAVSAIPLAGLVVSSGWTAAYLGAAGVTGLVAVVAALVLRPGPLGEPAAAGAPGGLMEVVRTPGAQLGFWCHFASPFSANAFGLLWGFPFLVAGERVAESTARLLVSGVVVCTVAFGPLFGTLSGRFPQHRVALVAGSVVAQALAWSAVLAWPGVVPLPALVVLVVVVASGGSASLVAFDVARSAVSPARIGRASGMTNVGGFVSSLLVVALVGVLLDVQGAGSPAAWSTEVFRVAMAVHVPVLLVGLAGMWWSVRRVRRPDDGARARPGVALTRGSRG</sequence>
<evidence type="ECO:0000256" key="14">
    <source>
        <dbReference type="ARBA" id="ARBA00044893"/>
    </source>
</evidence>
<evidence type="ECO:0000256" key="26">
    <source>
        <dbReference type="SAM" id="Phobius"/>
    </source>
</evidence>
<comment type="caution">
    <text evidence="28">The sequence shown here is derived from an EMBL/GenBank/DDBJ whole genome shotgun (WGS) entry which is preliminary data.</text>
</comment>
<name>A0ABV9YTK0_9PSEU</name>
<evidence type="ECO:0000256" key="12">
    <source>
        <dbReference type="ARBA" id="ARBA00044884"/>
    </source>
</evidence>
<dbReference type="InterPro" id="IPR020846">
    <property type="entry name" value="MFS_dom"/>
</dbReference>
<accession>A0ABV9YTK0</accession>
<evidence type="ECO:0000256" key="7">
    <source>
        <dbReference type="ARBA" id="ARBA00023136"/>
    </source>
</evidence>
<evidence type="ECO:0000259" key="27">
    <source>
        <dbReference type="PROSITE" id="PS50850"/>
    </source>
</evidence>
<protein>
    <recommendedName>
        <fullName evidence="22">Lysosomal dipeptide transporter MFSD1</fullName>
    </recommendedName>
    <alternativeName>
        <fullName evidence="23">Major facilitator superfamily domain-containing protein 1</fullName>
    </alternativeName>
</protein>
<comment type="subcellular location">
    <subcellularLocation>
        <location evidence="2">Cell membrane</location>
        <topology evidence="2">Multi-pass membrane protein</topology>
    </subcellularLocation>
    <subcellularLocation>
        <location evidence="1">Lysosome membrane</location>
        <topology evidence="1">Multi-pass membrane protein</topology>
    </subcellularLocation>
</comment>
<evidence type="ECO:0000256" key="17">
    <source>
        <dbReference type="ARBA" id="ARBA00044900"/>
    </source>
</evidence>
<evidence type="ECO:0000313" key="29">
    <source>
        <dbReference type="Proteomes" id="UP001595947"/>
    </source>
</evidence>
<comment type="catalytic activity">
    <reaction evidence="19">
        <text>L-histidyl-L-alpha-amino acid(out) = L-histidyl-L-alpha-amino acid(in)</text>
        <dbReference type="Rhea" id="RHEA:79379"/>
        <dbReference type="ChEBI" id="CHEBI:229964"/>
    </reaction>
</comment>
<dbReference type="InterPro" id="IPR011701">
    <property type="entry name" value="MFS"/>
</dbReference>
<keyword evidence="8" id="KW-0458">Lysosome</keyword>
<evidence type="ECO:0000256" key="15">
    <source>
        <dbReference type="ARBA" id="ARBA00044898"/>
    </source>
</evidence>
<dbReference type="PANTHER" id="PTHR23512:SF3">
    <property type="entry name" value="MAJOR FACILITATOR SUPERFAMILY DOMAIN-CONTAINING PROTEIN 1"/>
    <property type="match status" value="1"/>
</dbReference>
<evidence type="ECO:0000256" key="13">
    <source>
        <dbReference type="ARBA" id="ARBA00044891"/>
    </source>
</evidence>
<comment type="catalytic activity">
    <reaction evidence="9">
        <text>L-lysyl-L-alanine(out) = L-lysyl-L-alanine(in)</text>
        <dbReference type="Rhea" id="RHEA:79399"/>
        <dbReference type="ChEBI" id="CHEBI:229954"/>
    </reaction>
</comment>
<evidence type="ECO:0000256" key="11">
    <source>
        <dbReference type="ARBA" id="ARBA00044881"/>
    </source>
</evidence>
<dbReference type="Gene3D" id="1.20.1250.20">
    <property type="entry name" value="MFS general substrate transporter like domains"/>
    <property type="match status" value="2"/>
</dbReference>
<comment type="catalytic activity">
    <reaction evidence="15">
        <text>L-aspartyl-L-lysine(out) = L-aspartyl-L-lysine(in)</text>
        <dbReference type="Rhea" id="RHEA:79411"/>
        <dbReference type="ChEBI" id="CHEBI:229953"/>
    </reaction>
</comment>
<evidence type="ECO:0000256" key="2">
    <source>
        <dbReference type="ARBA" id="ARBA00004651"/>
    </source>
</evidence>
<feature type="transmembrane region" description="Helical" evidence="26">
    <location>
        <begin position="159"/>
        <end position="179"/>
    </location>
</feature>
<dbReference type="InterPro" id="IPR036259">
    <property type="entry name" value="MFS_trans_sf"/>
</dbReference>
<dbReference type="Proteomes" id="UP001595947">
    <property type="component" value="Unassembled WGS sequence"/>
</dbReference>
<comment type="catalytic activity">
    <reaction evidence="11">
        <text>L-alpha-aminoacyl-L-arginine(out) = L-alpha-aminoacyl-L-arginine(in)</text>
        <dbReference type="Rhea" id="RHEA:79367"/>
        <dbReference type="ChEBI" id="CHEBI:229968"/>
    </reaction>
</comment>
<evidence type="ECO:0000256" key="1">
    <source>
        <dbReference type="ARBA" id="ARBA00004155"/>
    </source>
</evidence>
<dbReference type="Pfam" id="PF07690">
    <property type="entry name" value="MFS_1"/>
    <property type="match status" value="1"/>
</dbReference>
<comment type="subunit">
    <text evidence="25">Homodimer. Interacts with lysosomal protein GLMP (via lumenal domain); the interaction starts while both proteins are still in the endoplasmic reticulum and is required for stabilization of MFSD1 in lysosomes but has no direct effect on its targeting to lysosomes or transporter activity.</text>
</comment>
<evidence type="ECO:0000256" key="25">
    <source>
        <dbReference type="ARBA" id="ARBA00046376"/>
    </source>
</evidence>
<evidence type="ECO:0000256" key="20">
    <source>
        <dbReference type="ARBA" id="ARBA00044919"/>
    </source>
</evidence>
<comment type="catalytic activity">
    <reaction evidence="13">
        <text>L-lysyl-L-alpha-amino acid(out) = L-lysyl-L-alpha-amino acid(in)</text>
        <dbReference type="Rhea" id="RHEA:79387"/>
        <dbReference type="ChEBI" id="CHEBI:229965"/>
    </reaction>
</comment>
<feature type="transmembrane region" description="Helical" evidence="26">
    <location>
        <begin position="207"/>
        <end position="228"/>
    </location>
</feature>
<keyword evidence="6 26" id="KW-1133">Transmembrane helix</keyword>
<organism evidence="28 29">
    <name type="scientific">Actinomycetospora atypica</name>
    <dbReference type="NCBI Taxonomy" id="1290095"/>
    <lineage>
        <taxon>Bacteria</taxon>
        <taxon>Bacillati</taxon>
        <taxon>Actinomycetota</taxon>
        <taxon>Actinomycetes</taxon>
        <taxon>Pseudonocardiales</taxon>
        <taxon>Pseudonocardiaceae</taxon>
        <taxon>Actinomycetospora</taxon>
    </lineage>
</organism>
<dbReference type="PANTHER" id="PTHR23512">
    <property type="entry name" value="MAJOR FACILITATOR SUPERFAMILY DOMAIN-CONTAINING PROTEIN 1"/>
    <property type="match status" value="1"/>
</dbReference>
<evidence type="ECO:0000313" key="28">
    <source>
        <dbReference type="EMBL" id="MFC5063941.1"/>
    </source>
</evidence>
<feature type="domain" description="Major facilitator superfamily (MFS) profile" evidence="27">
    <location>
        <begin position="1"/>
        <end position="399"/>
    </location>
</feature>
<comment type="catalytic activity">
    <reaction evidence="12">
        <text>L-alpha-aminoacyl-L-histidine(out) = L-alpha-aminoacyl-L-histidine(in)</text>
        <dbReference type="Rhea" id="RHEA:79375"/>
        <dbReference type="ChEBI" id="CHEBI:229967"/>
    </reaction>
</comment>
<evidence type="ECO:0000256" key="21">
    <source>
        <dbReference type="ARBA" id="ARBA00044924"/>
    </source>
</evidence>
<feature type="transmembrane region" description="Helical" evidence="26">
    <location>
        <begin position="372"/>
        <end position="393"/>
    </location>
</feature>
<dbReference type="RefSeq" id="WP_378037286.1">
    <property type="nucleotide sequence ID" value="NZ_JBHSIV010000018.1"/>
</dbReference>
<keyword evidence="4" id="KW-0813">Transport</keyword>
<evidence type="ECO:0000256" key="9">
    <source>
        <dbReference type="ARBA" id="ARBA00044876"/>
    </source>
</evidence>
<keyword evidence="5 26" id="KW-0812">Transmembrane</keyword>
<comment type="catalytic activity">
    <reaction evidence="14">
        <text>L-alpha-aminoacyl-L-lysine(out) = L-alpha-aminoacyl-L-lysine(in)</text>
        <dbReference type="Rhea" id="RHEA:79383"/>
        <dbReference type="ChEBI" id="CHEBI:229966"/>
    </reaction>
</comment>
<feature type="transmembrane region" description="Helical" evidence="26">
    <location>
        <begin position="240"/>
        <end position="260"/>
    </location>
</feature>
<evidence type="ECO:0000256" key="6">
    <source>
        <dbReference type="ARBA" id="ARBA00022989"/>
    </source>
</evidence>
<comment type="catalytic activity">
    <reaction evidence="20">
        <text>L-alanyl-L-lysine(out) = L-alanyl-L-lysine(in)</text>
        <dbReference type="Rhea" id="RHEA:79415"/>
        <dbReference type="ChEBI" id="CHEBI:192470"/>
    </reaction>
</comment>
<dbReference type="PROSITE" id="PS50850">
    <property type="entry name" value="MFS"/>
    <property type="match status" value="1"/>
</dbReference>
<feature type="transmembrane region" description="Helical" evidence="26">
    <location>
        <begin position="71"/>
        <end position="94"/>
    </location>
</feature>
<evidence type="ECO:0000256" key="8">
    <source>
        <dbReference type="ARBA" id="ARBA00023228"/>
    </source>
</evidence>
<evidence type="ECO:0000256" key="23">
    <source>
        <dbReference type="ARBA" id="ARBA00045018"/>
    </source>
</evidence>
<dbReference type="InterPro" id="IPR052187">
    <property type="entry name" value="MFSD1"/>
</dbReference>
<comment type="function">
    <text evidence="24">Lysosomal dipeptide uniporter that selectively exports lysine, arginine or histidine-containing dipeptides with a net positive charge from the lysosome lumen into the cytosol. Could play a role in a specific type of protein O-glycosylation indirectly regulating macrophages migration and tissue invasion. Also essential for liver homeostasis.</text>
</comment>
<evidence type="ECO:0000256" key="4">
    <source>
        <dbReference type="ARBA" id="ARBA00022448"/>
    </source>
</evidence>
<comment type="catalytic activity">
    <reaction evidence="10">
        <text>L-histidyl-glycine(out) = L-histidyl-glycine(in)</text>
        <dbReference type="Rhea" id="RHEA:79395"/>
        <dbReference type="ChEBI" id="CHEBI:229957"/>
    </reaction>
</comment>
<feature type="transmembrane region" description="Helical" evidence="26">
    <location>
        <begin position="272"/>
        <end position="292"/>
    </location>
</feature>
<keyword evidence="7 26" id="KW-0472">Membrane</keyword>
<evidence type="ECO:0000256" key="3">
    <source>
        <dbReference type="ARBA" id="ARBA00008335"/>
    </source>
</evidence>
<gene>
    <name evidence="28" type="ORF">ACFPBZ_17100</name>
</gene>
<evidence type="ECO:0000256" key="5">
    <source>
        <dbReference type="ARBA" id="ARBA00022692"/>
    </source>
</evidence>